<evidence type="ECO:0000256" key="4">
    <source>
        <dbReference type="ARBA" id="ARBA00023136"/>
    </source>
</evidence>
<keyword evidence="3" id="KW-1133">Transmembrane helix</keyword>
<dbReference type="AlphaFoldDB" id="A0AAV8HFG9"/>
<dbReference type="Pfam" id="PF00168">
    <property type="entry name" value="C2"/>
    <property type="match status" value="2"/>
</dbReference>
<protein>
    <submittedName>
        <fullName evidence="8">C2 calcium/lipid-binding and GRAM domain containing protein</fullName>
    </submittedName>
</protein>
<comment type="subcellular location">
    <subcellularLocation>
        <location evidence="1">Membrane</location>
        <topology evidence="1">Single-pass membrane protein</topology>
    </subcellularLocation>
</comment>
<comment type="caution">
    <text evidence="8">The sequence shown here is derived from an EMBL/GenBank/DDBJ whole genome shotgun (WGS) entry which is preliminary data.</text>
</comment>
<evidence type="ECO:0000313" key="8">
    <source>
        <dbReference type="EMBL" id="KAJ4816620.1"/>
    </source>
</evidence>
<dbReference type="PRINTS" id="PR00360">
    <property type="entry name" value="C2DOMAIN"/>
</dbReference>
<dbReference type="InterPro" id="IPR044511">
    <property type="entry name" value="At1g03370/At5g50170-like"/>
</dbReference>
<accession>A0AAV8HFG9</accession>
<feature type="region of interest" description="Disordered" evidence="5">
    <location>
        <begin position="141"/>
        <end position="178"/>
    </location>
</feature>
<name>A0AAV8HFG9_9POAL</name>
<dbReference type="SMART" id="SM00568">
    <property type="entry name" value="GRAM"/>
    <property type="match status" value="1"/>
</dbReference>
<feature type="domain" description="VASt" evidence="7">
    <location>
        <begin position="263"/>
        <end position="436"/>
    </location>
</feature>
<dbReference type="InterPro" id="IPR011993">
    <property type="entry name" value="PH-like_dom_sf"/>
</dbReference>
<evidence type="ECO:0000256" key="2">
    <source>
        <dbReference type="ARBA" id="ARBA00022692"/>
    </source>
</evidence>
<dbReference type="Pfam" id="PF02893">
    <property type="entry name" value="GRAM"/>
    <property type="match status" value="1"/>
</dbReference>
<evidence type="ECO:0000313" key="9">
    <source>
        <dbReference type="Proteomes" id="UP001140206"/>
    </source>
</evidence>
<feature type="compositionally biased region" description="Low complexity" evidence="5">
    <location>
        <begin position="221"/>
        <end position="233"/>
    </location>
</feature>
<gene>
    <name evidence="8" type="ORF">LUZ62_029186</name>
</gene>
<feature type="domain" description="C2" evidence="6">
    <location>
        <begin position="1"/>
        <end position="102"/>
    </location>
</feature>
<dbReference type="InterPro" id="IPR000008">
    <property type="entry name" value="C2_dom"/>
</dbReference>
<dbReference type="InterPro" id="IPR004182">
    <property type="entry name" value="GRAM"/>
</dbReference>
<dbReference type="InterPro" id="IPR035892">
    <property type="entry name" value="C2_domain_sf"/>
</dbReference>
<dbReference type="PANTHER" id="PTHR46296:SF8">
    <property type="entry name" value="OS06G0297800 PROTEIN"/>
    <property type="match status" value="1"/>
</dbReference>
<dbReference type="Gene3D" id="2.60.40.150">
    <property type="entry name" value="C2 domain"/>
    <property type="match status" value="2"/>
</dbReference>
<dbReference type="PROSITE" id="PS50004">
    <property type="entry name" value="C2"/>
    <property type="match status" value="2"/>
</dbReference>
<organism evidence="8 9">
    <name type="scientific">Rhynchospora pubera</name>
    <dbReference type="NCBI Taxonomy" id="906938"/>
    <lineage>
        <taxon>Eukaryota</taxon>
        <taxon>Viridiplantae</taxon>
        <taxon>Streptophyta</taxon>
        <taxon>Embryophyta</taxon>
        <taxon>Tracheophyta</taxon>
        <taxon>Spermatophyta</taxon>
        <taxon>Magnoliopsida</taxon>
        <taxon>Liliopsida</taxon>
        <taxon>Poales</taxon>
        <taxon>Cyperaceae</taxon>
        <taxon>Cyperoideae</taxon>
        <taxon>Rhynchosporeae</taxon>
        <taxon>Rhynchospora</taxon>
    </lineage>
</organism>
<feature type="domain" description="VASt" evidence="7">
    <location>
        <begin position="896"/>
        <end position="1063"/>
    </location>
</feature>
<feature type="region of interest" description="Disordered" evidence="5">
    <location>
        <begin position="202"/>
        <end position="233"/>
    </location>
</feature>
<dbReference type="Gene3D" id="2.30.29.30">
    <property type="entry name" value="Pleckstrin-homology domain (PH domain)/Phosphotyrosine-binding domain (PTB)"/>
    <property type="match status" value="1"/>
</dbReference>
<dbReference type="Proteomes" id="UP001140206">
    <property type="component" value="Chromosome 1"/>
</dbReference>
<evidence type="ECO:0000259" key="7">
    <source>
        <dbReference type="PROSITE" id="PS51778"/>
    </source>
</evidence>
<dbReference type="InterPro" id="IPR031968">
    <property type="entry name" value="VASt"/>
</dbReference>
<feature type="domain" description="C2" evidence="6">
    <location>
        <begin position="532"/>
        <end position="649"/>
    </location>
</feature>
<evidence type="ECO:0000256" key="5">
    <source>
        <dbReference type="SAM" id="MobiDB-lite"/>
    </source>
</evidence>
<sequence>MKLVVHVIEARDLPAMDNNGLSDTYAKLQLRRQRAKTKVIKKSLNPVWDEEFSFRVGDLKAELCVSVLDEDKYFSDDTLGQIKVPLSRLLDSENLSLGTQWYRLQPKSKKSKIKTSGEICINISLSQNSCDDSALISQPTFDDLTSNSDKSSELKRDKDLQLPNMGVETLSDDPDLLKDEKISGPSFLDRIFQVFSGRNAETNDPLEAVQEPPADLDPGPSSSEDSNLNSNLSSDLNSNISFDELLKNFESKHQGGEAPENLPGGVLVDQIYAIAPSDLNSILFSPNTNFWNSLAEIQGTMGFQSEKWKIENDGEVMKRFVTYTKAATKLVKAVKATEEQIYIRVENENFAVLCSVSTPDVPFGNCFRVEVLYSITPGPELAEEELKTSRLVISWRLNFLQSTMMKSMIENGAKQGLKDSFDQFSELLGQNAKVVEMKDLGANREQMLASVKPERESDWRMALRFFANFTVLSSIFATGYVLVHMAMANASVIQGLEFPGLDLPDSFGELVVSGVLVLQGQRVLGMVSRFLNARQQKGSDHGVKAQGEGWLLTVALLEGSNLATVDSTGSDPYVVFTCNGQSKTSSIKFQALEPQWNEIFEFDAMDDPPSVMDVDVYGFDGPFEEAALLGHAEFNFVKSNLSDLSDVWVPLQGKLAQACQSRLHLRIFLDNTKGNNIVKEYHDKVEREVGKKVQDYHTCYSVTIVRCCQLIMIFQWAFYIISKINIRSPQTNSAFQKIFGLPPEEFLINDFTCHLKRKMRTQGRLFLSPRIIGFYTNLFGHKTKFFFLWEDIEDIQVLPPSLSSMGSPSILVILRKGRGLDAKHGAKSVDEEGRLRFLFQSFVSFNVANRTIMALWKSRSLSPEQKVQLVEEDDESDTKSLRSEDSGSFIGMDDVTMSDVFSSSLPLNISSVMELYEGGALEQRVMEKVGCIDYSVTAWEPVKEDVYQRQVNFKFGKNLSKYTGDITSTQQKSTLPDRNGFVIEEVMSIQGALLGDYFNLHLRYQIEDQTPKAKACLVSASVGIAWLKTTKHQKKITKNAVSSCGSRMKKIFCTLEKEFTLPPKS</sequence>
<evidence type="ECO:0000256" key="3">
    <source>
        <dbReference type="ARBA" id="ARBA00022989"/>
    </source>
</evidence>
<dbReference type="SMART" id="SM00239">
    <property type="entry name" value="C2"/>
    <property type="match status" value="2"/>
</dbReference>
<dbReference type="CDD" id="cd00030">
    <property type="entry name" value="C2"/>
    <property type="match status" value="2"/>
</dbReference>
<dbReference type="GO" id="GO:0016020">
    <property type="term" value="C:membrane"/>
    <property type="evidence" value="ECO:0007669"/>
    <property type="project" value="UniProtKB-SubCell"/>
</dbReference>
<dbReference type="PROSITE" id="PS51778">
    <property type="entry name" value="VAST"/>
    <property type="match status" value="2"/>
</dbReference>
<keyword evidence="2" id="KW-0812">Transmembrane</keyword>
<dbReference type="PANTHER" id="PTHR46296">
    <property type="entry name" value="BNAA05G37250D PROTEIN"/>
    <property type="match status" value="1"/>
</dbReference>
<dbReference type="SUPFAM" id="SSF49562">
    <property type="entry name" value="C2 domain (Calcium/lipid-binding domain, CaLB)"/>
    <property type="match status" value="2"/>
</dbReference>
<keyword evidence="9" id="KW-1185">Reference proteome</keyword>
<keyword evidence="4" id="KW-0472">Membrane</keyword>
<feature type="compositionally biased region" description="Basic and acidic residues" evidence="5">
    <location>
        <begin position="150"/>
        <end position="160"/>
    </location>
</feature>
<evidence type="ECO:0000259" key="6">
    <source>
        <dbReference type="PROSITE" id="PS50004"/>
    </source>
</evidence>
<evidence type="ECO:0000256" key="1">
    <source>
        <dbReference type="ARBA" id="ARBA00004167"/>
    </source>
</evidence>
<proteinExistence type="predicted"/>
<dbReference type="Pfam" id="PF16016">
    <property type="entry name" value="VASt"/>
    <property type="match status" value="2"/>
</dbReference>
<reference evidence="8" key="1">
    <citation type="submission" date="2022-08" db="EMBL/GenBank/DDBJ databases">
        <authorList>
            <person name="Marques A."/>
        </authorList>
    </citation>
    <scope>NUCLEOTIDE SEQUENCE</scope>
    <source>
        <strain evidence="8">RhyPub2mFocal</strain>
        <tissue evidence="8">Leaves</tissue>
    </source>
</reference>
<dbReference type="EMBL" id="JAMFTS010000001">
    <property type="protein sequence ID" value="KAJ4816620.1"/>
    <property type="molecule type" value="Genomic_DNA"/>
</dbReference>